<feature type="compositionally biased region" description="Low complexity" evidence="1">
    <location>
        <begin position="107"/>
        <end position="117"/>
    </location>
</feature>
<organism evidence="2 3">
    <name type="scientific">Pseudomassariella vexata</name>
    <dbReference type="NCBI Taxonomy" id="1141098"/>
    <lineage>
        <taxon>Eukaryota</taxon>
        <taxon>Fungi</taxon>
        <taxon>Dikarya</taxon>
        <taxon>Ascomycota</taxon>
        <taxon>Pezizomycotina</taxon>
        <taxon>Sordariomycetes</taxon>
        <taxon>Xylariomycetidae</taxon>
        <taxon>Amphisphaeriales</taxon>
        <taxon>Pseudomassariaceae</taxon>
        <taxon>Pseudomassariella</taxon>
    </lineage>
</organism>
<feature type="compositionally biased region" description="Basic and acidic residues" evidence="1">
    <location>
        <begin position="259"/>
        <end position="283"/>
    </location>
</feature>
<dbReference type="OrthoDB" id="5388207at2759"/>
<keyword evidence="3" id="KW-1185">Reference proteome</keyword>
<dbReference type="AlphaFoldDB" id="A0A1Y2EE63"/>
<proteinExistence type="predicted"/>
<reference evidence="2 3" key="1">
    <citation type="submission" date="2016-07" db="EMBL/GenBank/DDBJ databases">
        <title>Pervasive Adenine N6-methylation of Active Genes in Fungi.</title>
        <authorList>
            <consortium name="DOE Joint Genome Institute"/>
            <person name="Mondo S.J."/>
            <person name="Dannebaum R.O."/>
            <person name="Kuo R.C."/>
            <person name="Labutti K."/>
            <person name="Haridas S."/>
            <person name="Kuo A."/>
            <person name="Salamov A."/>
            <person name="Ahrendt S.R."/>
            <person name="Lipzen A."/>
            <person name="Sullivan W."/>
            <person name="Andreopoulos W.B."/>
            <person name="Clum A."/>
            <person name="Lindquist E."/>
            <person name="Daum C."/>
            <person name="Ramamoorthy G.K."/>
            <person name="Gryganskyi A."/>
            <person name="Culley D."/>
            <person name="Magnuson J.K."/>
            <person name="James T.Y."/>
            <person name="O'Malley M.A."/>
            <person name="Stajich J.E."/>
            <person name="Spatafora J.W."/>
            <person name="Visel A."/>
            <person name="Grigoriev I.V."/>
        </authorList>
    </citation>
    <scope>NUCLEOTIDE SEQUENCE [LARGE SCALE GENOMIC DNA]</scope>
    <source>
        <strain evidence="2 3">CBS 129021</strain>
    </source>
</reference>
<evidence type="ECO:0000256" key="1">
    <source>
        <dbReference type="SAM" id="MobiDB-lite"/>
    </source>
</evidence>
<comment type="caution">
    <text evidence="2">The sequence shown here is derived from an EMBL/GenBank/DDBJ whole genome shotgun (WGS) entry which is preliminary data.</text>
</comment>
<sequence length="319" mass="32840">METVNNMAAAAAKAVWGENKTTDAREPLSGEQGNTAAGEPFDKGNLDSDQAVLNMPTTKPSTDTNTSSTRTDPTTSTHNTSSLDPTTTNPISPVTSEMTHRPKDTTSDTTDTASAATFAKESGRAAESDKVPDNPSTDFKAKSDVPVDSTKGQNDVRDPEDPQTNPKNAPTDVDNTGDGPNEAQKLEGAGPKPLETIAKEKGGDAGQSGGAGGADKGVGEKDESGPGAPSTGEGTGEEYVKSSGLKADGGDFDATKPGAGREADRLLEKKGIHKEKPDTKPDEGADSAASGSHDAVDEAGKKKSTLAKIKEKLHHKKGE</sequence>
<protein>
    <recommendedName>
        <fullName evidence="4">Glycine-rich cell wall structural protein 1</fullName>
    </recommendedName>
</protein>
<feature type="compositionally biased region" description="Polar residues" evidence="1">
    <location>
        <begin position="83"/>
        <end position="97"/>
    </location>
</feature>
<name>A0A1Y2EE63_9PEZI</name>
<dbReference type="EMBL" id="MCFJ01000002">
    <property type="protein sequence ID" value="ORY69687.1"/>
    <property type="molecule type" value="Genomic_DNA"/>
</dbReference>
<feature type="compositionally biased region" description="Basic and acidic residues" evidence="1">
    <location>
        <begin position="121"/>
        <end position="132"/>
    </location>
</feature>
<dbReference type="Proteomes" id="UP000193689">
    <property type="component" value="Unassembled WGS sequence"/>
</dbReference>
<dbReference type="STRING" id="1141098.A0A1Y2EE63"/>
<gene>
    <name evidence="2" type="ORF">BCR38DRAFT_90380</name>
</gene>
<dbReference type="RefSeq" id="XP_040719637.1">
    <property type="nucleotide sequence ID" value="XM_040865747.1"/>
</dbReference>
<evidence type="ECO:0000313" key="3">
    <source>
        <dbReference type="Proteomes" id="UP000193689"/>
    </source>
</evidence>
<dbReference type="InParanoid" id="A0A1Y2EE63"/>
<evidence type="ECO:0008006" key="4">
    <source>
        <dbReference type="Google" id="ProtNLM"/>
    </source>
</evidence>
<feature type="compositionally biased region" description="Gly residues" evidence="1">
    <location>
        <begin position="204"/>
        <end position="216"/>
    </location>
</feature>
<feature type="compositionally biased region" description="Low complexity" evidence="1">
    <location>
        <begin position="60"/>
        <end position="82"/>
    </location>
</feature>
<evidence type="ECO:0000313" key="2">
    <source>
        <dbReference type="EMBL" id="ORY69687.1"/>
    </source>
</evidence>
<dbReference type="GeneID" id="63781959"/>
<feature type="region of interest" description="Disordered" evidence="1">
    <location>
        <begin position="1"/>
        <end position="319"/>
    </location>
</feature>
<accession>A0A1Y2EE63</accession>